<dbReference type="Proteomes" id="UP000603352">
    <property type="component" value="Unassembled WGS sequence"/>
</dbReference>
<keyword evidence="1" id="KW-1133">Transmembrane helix</keyword>
<keyword evidence="1" id="KW-0812">Transmembrane</keyword>
<gene>
    <name evidence="2" type="ORF">GCM10011505_30670</name>
</gene>
<accession>A0ABQ1INR7</accession>
<evidence type="ECO:0008006" key="4">
    <source>
        <dbReference type="Google" id="ProtNLM"/>
    </source>
</evidence>
<protein>
    <recommendedName>
        <fullName evidence="4">Dicarboxylate transport domain-containing protein</fullName>
    </recommendedName>
</protein>
<dbReference type="Pfam" id="PF11739">
    <property type="entry name" value="YdbH-like"/>
    <property type="match status" value="1"/>
</dbReference>
<dbReference type="InterPro" id="IPR021730">
    <property type="entry name" value="YdbH"/>
</dbReference>
<sequence length="758" mass="76652">MADVSSRGDHAMAGRRLAVILLAGSGLVVAAGLVLWRYGPAIAVEMAIDALEARGIGPVTTGTQSFTDGRLVITDLRIGDVGIAPADDGGTTGSGLSADRLSLGFTLDALRAGRLTEARIGHLTLRLMERAPGPFAALLADGPEDGATTPPSPLTLPIDNLVIDRLDAAYLNADGNTLMRYDGRADIAGDHGLAIALDGRGAWAAADGSADIAGPIALTAQLAPPKPGQPERIAIAGTMAFQGGGDGWSMAYAAPVPIAATVARSLTDGGLTATLTDCVALPPIRLGEGRDATAIGDARLCATDGEPLLRMMPDGTAMLTAVLRDGAVASPGLQASLTALTLTGPVPGLAVDGAPPLALRLDGGRVILADAGITLRDIAGTATATELASTNPQARIASLSLRVDDTAQPQRVVPLAITLAGTASPAAVVLKGRLTDAAGRIGGPVTITHDPAGGRGHATLALGPVNWARGSLQPVDIAPVVAGLFSGVTGQTAAHLRADWRPNRPVALRAVIDIVSTGVTVDAASLSGINGQIVLTGPDPWVTTGPQTLEIGRVDAGIQLTGGTVTANLTPKTIDLLEATWPFAGGRLSVQPTTLPRADGPRRLTVKAEALELSLLAALAEQPALTADGRISGTIPVVIAEDGIRIDKAVLAGRTGRLSWTSDAAASAAGSAGEGADLLARALQDFRVERLNMTLDGPLEGELIAGLSLAGSSPAVYDGYPMEINLDVRGPLAQLLSAEGRLFDASGAGLGIEGLTPQ</sequence>
<feature type="transmembrane region" description="Helical" evidence="1">
    <location>
        <begin position="17"/>
        <end position="38"/>
    </location>
</feature>
<organism evidence="2 3">
    <name type="scientific">Tistrella bauzanensis</name>
    <dbReference type="NCBI Taxonomy" id="657419"/>
    <lineage>
        <taxon>Bacteria</taxon>
        <taxon>Pseudomonadati</taxon>
        <taxon>Pseudomonadota</taxon>
        <taxon>Alphaproteobacteria</taxon>
        <taxon>Geminicoccales</taxon>
        <taxon>Geminicoccaceae</taxon>
        <taxon>Tistrella</taxon>
    </lineage>
</organism>
<keyword evidence="3" id="KW-1185">Reference proteome</keyword>
<proteinExistence type="predicted"/>
<keyword evidence="1" id="KW-0472">Membrane</keyword>
<reference evidence="3" key="1">
    <citation type="journal article" date="2019" name="Int. J. Syst. Evol. Microbiol.">
        <title>The Global Catalogue of Microorganisms (GCM) 10K type strain sequencing project: providing services to taxonomists for standard genome sequencing and annotation.</title>
        <authorList>
            <consortium name="The Broad Institute Genomics Platform"/>
            <consortium name="The Broad Institute Genome Sequencing Center for Infectious Disease"/>
            <person name="Wu L."/>
            <person name="Ma J."/>
        </authorList>
    </citation>
    <scope>NUCLEOTIDE SEQUENCE [LARGE SCALE GENOMIC DNA]</scope>
    <source>
        <strain evidence="3">CGMCC 1.10188</strain>
    </source>
</reference>
<evidence type="ECO:0000313" key="2">
    <source>
        <dbReference type="EMBL" id="GGB47397.1"/>
    </source>
</evidence>
<evidence type="ECO:0000313" key="3">
    <source>
        <dbReference type="Proteomes" id="UP000603352"/>
    </source>
</evidence>
<comment type="caution">
    <text evidence="2">The sequence shown here is derived from an EMBL/GenBank/DDBJ whole genome shotgun (WGS) entry which is preliminary data.</text>
</comment>
<evidence type="ECO:0000256" key="1">
    <source>
        <dbReference type="SAM" id="Phobius"/>
    </source>
</evidence>
<name>A0ABQ1INR7_9PROT</name>
<dbReference type="EMBL" id="BMDZ01000037">
    <property type="protein sequence ID" value="GGB47397.1"/>
    <property type="molecule type" value="Genomic_DNA"/>
</dbReference>